<evidence type="ECO:0000313" key="2">
    <source>
        <dbReference type="EMBL" id="RAS78608.1"/>
    </source>
</evidence>
<protein>
    <submittedName>
        <fullName evidence="2">Uncharacterized protein</fullName>
    </submittedName>
</protein>
<comment type="caution">
    <text evidence="2">The sequence shown here is derived from an EMBL/GenBank/DDBJ whole genome shotgun (WGS) entry which is preliminary data.</text>
</comment>
<dbReference type="EMBL" id="LVYK01000012">
    <property type="protein sequence ID" value="RAS78608.1"/>
    <property type="molecule type" value="Genomic_DNA"/>
</dbReference>
<organism evidence="2 3">
    <name type="scientific">Priestia endophytica</name>
    <dbReference type="NCBI Taxonomy" id="135735"/>
    <lineage>
        <taxon>Bacteria</taxon>
        <taxon>Bacillati</taxon>
        <taxon>Bacillota</taxon>
        <taxon>Bacilli</taxon>
        <taxon>Bacillales</taxon>
        <taxon>Bacillaceae</taxon>
        <taxon>Priestia</taxon>
    </lineage>
</organism>
<proteinExistence type="predicted"/>
<feature type="region of interest" description="Disordered" evidence="1">
    <location>
        <begin position="41"/>
        <end position="64"/>
    </location>
</feature>
<name>A0AAX1QBQ3_9BACI</name>
<reference evidence="2 3" key="1">
    <citation type="submission" date="2016-03" db="EMBL/GenBank/DDBJ databases">
        <title>Comparison of Bacillus endophyticus and B. anthracis characteristics using whole genome sequence analysis and microbiological techniques.</title>
        <authorList>
            <person name="Lekota K.E."/>
            <person name="Mafofo J."/>
            <person name="Rees J."/>
            <person name="Muchadeyi F.C."/>
            <person name="Madoroba E."/>
            <person name="Van Heerden H."/>
        </authorList>
    </citation>
    <scope>NUCLEOTIDE SEQUENCE [LARGE SCALE GENOMIC DNA]</scope>
    <source>
        <strain evidence="2 3">3631_10C</strain>
    </source>
</reference>
<accession>A0AAX1QBQ3</accession>
<gene>
    <name evidence="2" type="ORF">A3864_07790</name>
</gene>
<evidence type="ECO:0000256" key="1">
    <source>
        <dbReference type="SAM" id="MobiDB-lite"/>
    </source>
</evidence>
<sequence length="64" mass="6956">MMKNNIQMLPIIASVGIGAAAYSMMTGRAGQLQNVMPHMLNMNSQGSNQMMGQQTGQQTNQQNQ</sequence>
<evidence type="ECO:0000313" key="3">
    <source>
        <dbReference type="Proteomes" id="UP000250174"/>
    </source>
</evidence>
<dbReference type="Proteomes" id="UP000250174">
    <property type="component" value="Unassembled WGS sequence"/>
</dbReference>
<dbReference type="AlphaFoldDB" id="A0AAX1QBQ3"/>